<evidence type="ECO:0000256" key="1">
    <source>
        <dbReference type="ARBA" id="ARBA00004651"/>
    </source>
</evidence>
<dbReference type="AlphaFoldDB" id="A0A518G0E9"/>
<feature type="transmembrane region" description="Helical" evidence="8">
    <location>
        <begin position="337"/>
        <end position="360"/>
    </location>
</feature>
<accession>A0A518G0E9</accession>
<dbReference type="GO" id="GO:0016763">
    <property type="term" value="F:pentosyltransferase activity"/>
    <property type="evidence" value="ECO:0007669"/>
    <property type="project" value="TreeGrafter"/>
</dbReference>
<dbReference type="InterPro" id="IPR050297">
    <property type="entry name" value="LipidA_mod_glycosyltrf_83"/>
</dbReference>
<dbReference type="PANTHER" id="PTHR33908">
    <property type="entry name" value="MANNOSYLTRANSFERASE YKCB-RELATED"/>
    <property type="match status" value="1"/>
</dbReference>
<dbReference type="PANTHER" id="PTHR33908:SF11">
    <property type="entry name" value="MEMBRANE PROTEIN"/>
    <property type="match status" value="1"/>
</dbReference>
<evidence type="ECO:0000313" key="9">
    <source>
        <dbReference type="EMBL" id="QDV22079.1"/>
    </source>
</evidence>
<dbReference type="KEGG" id="ahel:Q31a_03580"/>
<evidence type="ECO:0000256" key="3">
    <source>
        <dbReference type="ARBA" id="ARBA00022676"/>
    </source>
</evidence>
<keyword evidence="6 8" id="KW-1133">Transmembrane helix</keyword>
<evidence type="ECO:0000313" key="10">
    <source>
        <dbReference type="Proteomes" id="UP000318017"/>
    </source>
</evidence>
<dbReference type="OrthoDB" id="224989at2"/>
<feature type="transmembrane region" description="Helical" evidence="8">
    <location>
        <begin position="410"/>
        <end position="428"/>
    </location>
</feature>
<feature type="transmembrane region" description="Helical" evidence="8">
    <location>
        <begin position="201"/>
        <end position="220"/>
    </location>
</feature>
<evidence type="ECO:0000256" key="8">
    <source>
        <dbReference type="SAM" id="Phobius"/>
    </source>
</evidence>
<dbReference type="GO" id="GO:0009103">
    <property type="term" value="P:lipopolysaccharide biosynthetic process"/>
    <property type="evidence" value="ECO:0007669"/>
    <property type="project" value="UniProtKB-ARBA"/>
</dbReference>
<feature type="transmembrane region" description="Helical" evidence="8">
    <location>
        <begin position="134"/>
        <end position="152"/>
    </location>
</feature>
<evidence type="ECO:0000256" key="5">
    <source>
        <dbReference type="ARBA" id="ARBA00022692"/>
    </source>
</evidence>
<dbReference type="EMBL" id="CP036298">
    <property type="protein sequence ID" value="QDV22079.1"/>
    <property type="molecule type" value="Genomic_DNA"/>
</dbReference>
<dbReference type="Proteomes" id="UP000318017">
    <property type="component" value="Chromosome"/>
</dbReference>
<reference evidence="9 10" key="1">
    <citation type="submission" date="2019-02" db="EMBL/GenBank/DDBJ databases">
        <title>Deep-cultivation of Planctomycetes and their phenomic and genomic characterization uncovers novel biology.</title>
        <authorList>
            <person name="Wiegand S."/>
            <person name="Jogler M."/>
            <person name="Boedeker C."/>
            <person name="Pinto D."/>
            <person name="Vollmers J."/>
            <person name="Rivas-Marin E."/>
            <person name="Kohn T."/>
            <person name="Peeters S.H."/>
            <person name="Heuer A."/>
            <person name="Rast P."/>
            <person name="Oberbeckmann S."/>
            <person name="Bunk B."/>
            <person name="Jeske O."/>
            <person name="Meyerdierks A."/>
            <person name="Storesund J.E."/>
            <person name="Kallscheuer N."/>
            <person name="Luecker S."/>
            <person name="Lage O.M."/>
            <person name="Pohl T."/>
            <person name="Merkel B.J."/>
            <person name="Hornburger P."/>
            <person name="Mueller R.-W."/>
            <person name="Bruemmer F."/>
            <person name="Labrenz M."/>
            <person name="Spormann A.M."/>
            <person name="Op den Camp H."/>
            <person name="Overmann J."/>
            <person name="Amann R."/>
            <person name="Jetten M.S.M."/>
            <person name="Mascher T."/>
            <person name="Medema M.H."/>
            <person name="Devos D.P."/>
            <person name="Kaster A.-K."/>
            <person name="Ovreas L."/>
            <person name="Rohde M."/>
            <person name="Galperin M.Y."/>
            <person name="Jogler C."/>
        </authorList>
    </citation>
    <scope>NUCLEOTIDE SEQUENCE [LARGE SCALE GENOMIC DNA]</scope>
    <source>
        <strain evidence="9 10">Q31a</strain>
    </source>
</reference>
<keyword evidence="5 8" id="KW-0812">Transmembrane</keyword>
<keyword evidence="2" id="KW-1003">Cell membrane</keyword>
<evidence type="ECO:0000256" key="2">
    <source>
        <dbReference type="ARBA" id="ARBA00022475"/>
    </source>
</evidence>
<dbReference type="GO" id="GO:0005886">
    <property type="term" value="C:plasma membrane"/>
    <property type="evidence" value="ECO:0007669"/>
    <property type="project" value="UniProtKB-SubCell"/>
</dbReference>
<keyword evidence="3" id="KW-0328">Glycosyltransferase</keyword>
<comment type="subcellular location">
    <subcellularLocation>
        <location evidence="1">Cell membrane</location>
        <topology evidence="1">Multi-pass membrane protein</topology>
    </subcellularLocation>
</comment>
<proteinExistence type="predicted"/>
<feature type="transmembrane region" description="Helical" evidence="8">
    <location>
        <begin position="172"/>
        <end position="194"/>
    </location>
</feature>
<feature type="transmembrane region" description="Helical" evidence="8">
    <location>
        <begin position="380"/>
        <end position="398"/>
    </location>
</feature>
<gene>
    <name evidence="9" type="ORF">Q31a_03580</name>
</gene>
<evidence type="ECO:0000256" key="6">
    <source>
        <dbReference type="ARBA" id="ARBA00022989"/>
    </source>
</evidence>
<keyword evidence="4" id="KW-0808">Transferase</keyword>
<feature type="transmembrane region" description="Helical" evidence="8">
    <location>
        <begin position="5"/>
        <end position="23"/>
    </location>
</feature>
<keyword evidence="10" id="KW-1185">Reference proteome</keyword>
<protein>
    <submittedName>
        <fullName evidence="9">Uncharacterized protein</fullName>
    </submittedName>
</protein>
<feature type="transmembrane region" description="Helical" evidence="8">
    <location>
        <begin position="232"/>
        <end position="251"/>
    </location>
</feature>
<sequence length="607" mass="67070">MSIRIIGGIVMCLPACLLLIAAYRSSPTIDEPGHLASGMINWKFGEYAPYCVNPPLIRKAAALPAMLISQEMNWPAHGEIGLRPEFVLGELLLQSNVDRIQLLFFLSRLPCIAIVLWGMWNCFAWAIEIAGNRAGLVALALVGFSPIILGHGALLSPDAAAAMLFAVSMRALYHFVTTPNLGAVLLWGILSGLAVSAKSSLLVLLPATVGSLLFVVLLFSRTPLLVAKQLGPQLALGSIAACLTICWTYDFDRLFVPLEKFAFTSESLTTTDIVLSSDGQKQLRQENRFEHSAIGKLPVPLPYYLVFGIDQQKTAMEGDSLPQSYFAGKWQERGWPLYYLVGTLLKEPFTFPILLVASIAAMRVRTGRNPVWTHGQELNLRLALTFLIVPATVCFLLVSAQLGFNRHLRYMLPAYPFVLMLISVLASLHLTTHVLRLLIGLQLISVLWHAPHMLSYFNELAGGPSRGKQWLESSNVDWGQDLHYLREWIETHPEQPLDYVALQSLYDVGLYGIDEKAPPPPFLEGIPSANDPNGLRGPAPGRYAVSAIVTVGREHRYGSMSATYLNEREPEHRVGYSVEIHEISVEEAVALKALLLKRERDSAEAKE</sequence>
<dbReference type="RefSeq" id="WP_145073052.1">
    <property type="nucleotide sequence ID" value="NZ_CP036298.1"/>
</dbReference>
<evidence type="ECO:0000256" key="4">
    <source>
        <dbReference type="ARBA" id="ARBA00022679"/>
    </source>
</evidence>
<feature type="transmembrane region" description="Helical" evidence="8">
    <location>
        <begin position="102"/>
        <end position="127"/>
    </location>
</feature>
<organism evidence="9 10">
    <name type="scientific">Aureliella helgolandensis</name>
    <dbReference type="NCBI Taxonomy" id="2527968"/>
    <lineage>
        <taxon>Bacteria</taxon>
        <taxon>Pseudomonadati</taxon>
        <taxon>Planctomycetota</taxon>
        <taxon>Planctomycetia</taxon>
        <taxon>Pirellulales</taxon>
        <taxon>Pirellulaceae</taxon>
        <taxon>Aureliella</taxon>
    </lineage>
</organism>
<keyword evidence="7 8" id="KW-0472">Membrane</keyword>
<evidence type="ECO:0000256" key="7">
    <source>
        <dbReference type="ARBA" id="ARBA00023136"/>
    </source>
</evidence>
<name>A0A518G0E9_9BACT</name>